<dbReference type="EMBL" id="JASCZI010090658">
    <property type="protein sequence ID" value="MED6144266.1"/>
    <property type="molecule type" value="Genomic_DNA"/>
</dbReference>
<sequence>MEGERLGSRVNIQGGKGFEKKGIGKEIEEIDDTMRFPLLPSLLHFIPLNTFYICGSNFMVAEEAMEKGNTVEEVCKKEVKAMSSKLLVGGPLSSFKWCD</sequence>
<accession>A0ABU6T7W5</accession>
<evidence type="ECO:0000313" key="2">
    <source>
        <dbReference type="Proteomes" id="UP001341840"/>
    </source>
</evidence>
<keyword evidence="2" id="KW-1185">Reference proteome</keyword>
<dbReference type="Proteomes" id="UP001341840">
    <property type="component" value="Unassembled WGS sequence"/>
</dbReference>
<organism evidence="1 2">
    <name type="scientific">Stylosanthes scabra</name>
    <dbReference type="NCBI Taxonomy" id="79078"/>
    <lineage>
        <taxon>Eukaryota</taxon>
        <taxon>Viridiplantae</taxon>
        <taxon>Streptophyta</taxon>
        <taxon>Embryophyta</taxon>
        <taxon>Tracheophyta</taxon>
        <taxon>Spermatophyta</taxon>
        <taxon>Magnoliopsida</taxon>
        <taxon>eudicotyledons</taxon>
        <taxon>Gunneridae</taxon>
        <taxon>Pentapetalae</taxon>
        <taxon>rosids</taxon>
        <taxon>fabids</taxon>
        <taxon>Fabales</taxon>
        <taxon>Fabaceae</taxon>
        <taxon>Papilionoideae</taxon>
        <taxon>50 kb inversion clade</taxon>
        <taxon>dalbergioids sensu lato</taxon>
        <taxon>Dalbergieae</taxon>
        <taxon>Pterocarpus clade</taxon>
        <taxon>Stylosanthes</taxon>
    </lineage>
</organism>
<comment type="caution">
    <text evidence="1">The sequence shown here is derived from an EMBL/GenBank/DDBJ whole genome shotgun (WGS) entry which is preliminary data.</text>
</comment>
<gene>
    <name evidence="1" type="ORF">PIB30_014126</name>
</gene>
<name>A0ABU6T7W5_9FABA</name>
<protein>
    <submittedName>
        <fullName evidence="1">Uncharacterized protein</fullName>
    </submittedName>
</protein>
<proteinExistence type="predicted"/>
<evidence type="ECO:0000313" key="1">
    <source>
        <dbReference type="EMBL" id="MED6144266.1"/>
    </source>
</evidence>
<reference evidence="1 2" key="1">
    <citation type="journal article" date="2023" name="Plants (Basel)">
        <title>Bridging the Gap: Combining Genomics and Transcriptomics Approaches to Understand Stylosanthes scabra, an Orphan Legume from the Brazilian Caatinga.</title>
        <authorList>
            <person name="Ferreira-Neto J.R.C."/>
            <person name="da Silva M.D."/>
            <person name="Binneck E."/>
            <person name="de Melo N.F."/>
            <person name="da Silva R.H."/>
            <person name="de Melo A.L.T.M."/>
            <person name="Pandolfi V."/>
            <person name="Bustamante F.O."/>
            <person name="Brasileiro-Vidal A.C."/>
            <person name="Benko-Iseppon A.M."/>
        </authorList>
    </citation>
    <scope>NUCLEOTIDE SEQUENCE [LARGE SCALE GENOMIC DNA]</scope>
    <source>
        <tissue evidence="1">Leaves</tissue>
    </source>
</reference>